<reference evidence="4 5" key="1">
    <citation type="submission" date="2017-12" db="EMBL/GenBank/DDBJ databases">
        <title>Kangiella profundi FT102 completed genome.</title>
        <authorList>
            <person name="Xu J."/>
            <person name="Wang J."/>
            <person name="Lu Y."/>
        </authorList>
    </citation>
    <scope>NUCLEOTIDE SEQUENCE [LARGE SCALE GENOMIC DNA]</scope>
    <source>
        <strain evidence="4 5">FT102</strain>
    </source>
</reference>
<dbReference type="InterPro" id="IPR036868">
    <property type="entry name" value="TusA-like_sf"/>
</dbReference>
<dbReference type="Pfam" id="PF01206">
    <property type="entry name" value="TusA"/>
    <property type="match status" value="1"/>
</dbReference>
<dbReference type="PANTHER" id="PTHR33279">
    <property type="entry name" value="SULFUR CARRIER PROTEIN YEDF-RELATED"/>
    <property type="match status" value="1"/>
</dbReference>
<dbReference type="InterPro" id="IPR022931">
    <property type="entry name" value="Sulphur_carrier_TusA"/>
</dbReference>
<dbReference type="Proteomes" id="UP000232693">
    <property type="component" value="Chromosome"/>
</dbReference>
<sequence>MTQLNFDQYDRKLDALGLRCPEPVMMVRLNVRKMADGEVLLVVADDPSTTRDIPKFCTFMEHQLIGSDTDQAPYKYLIRKGMAA</sequence>
<comment type="subcellular location">
    <subcellularLocation>
        <location evidence="3">Cytoplasm</location>
    </subcellularLocation>
</comment>
<keyword evidence="4" id="KW-0808">Transferase</keyword>
<dbReference type="KEGG" id="kpd:CW740_11890"/>
<dbReference type="Gene3D" id="3.30.110.40">
    <property type="entry name" value="TusA-like domain"/>
    <property type="match status" value="1"/>
</dbReference>
<keyword evidence="2 3" id="KW-0963">Cytoplasm</keyword>
<name>A0A2K9AU23_9GAMM</name>
<dbReference type="OrthoDB" id="9797352at2"/>
<dbReference type="SUPFAM" id="SSF64307">
    <property type="entry name" value="SirA-like"/>
    <property type="match status" value="1"/>
</dbReference>
<accession>A0A2K9AU23</accession>
<dbReference type="PANTHER" id="PTHR33279:SF2">
    <property type="entry name" value="SULFUR CARRIER PROTEIN TUSA"/>
    <property type="match status" value="1"/>
</dbReference>
<dbReference type="RefSeq" id="WP_106647702.1">
    <property type="nucleotide sequence ID" value="NZ_BMGO01000001.1"/>
</dbReference>
<dbReference type="EMBL" id="CP025120">
    <property type="protein sequence ID" value="AUD79913.1"/>
    <property type="molecule type" value="Genomic_DNA"/>
</dbReference>
<evidence type="ECO:0000256" key="1">
    <source>
        <dbReference type="ARBA" id="ARBA00008984"/>
    </source>
</evidence>
<dbReference type="CDD" id="cd03423">
    <property type="entry name" value="SirA"/>
    <property type="match status" value="1"/>
</dbReference>
<keyword evidence="5" id="KW-1185">Reference proteome</keyword>
<evidence type="ECO:0000256" key="3">
    <source>
        <dbReference type="HAMAP-Rule" id="MF_00413"/>
    </source>
</evidence>
<comment type="function">
    <text evidence="3">Sulfur carrier protein which probably makes part of a sulfur-relay system.</text>
</comment>
<dbReference type="GO" id="GO:0016740">
    <property type="term" value="F:transferase activity"/>
    <property type="evidence" value="ECO:0007669"/>
    <property type="project" value="UniProtKB-KW"/>
</dbReference>
<feature type="active site" description="Cysteine persulfide intermediate" evidence="3">
    <location>
        <position position="20"/>
    </location>
</feature>
<proteinExistence type="inferred from homology"/>
<dbReference type="InterPro" id="IPR001455">
    <property type="entry name" value="TusA-like"/>
</dbReference>
<dbReference type="NCBIfam" id="NF001423">
    <property type="entry name" value="PRK00299.1"/>
    <property type="match status" value="1"/>
</dbReference>
<dbReference type="GO" id="GO:0097163">
    <property type="term" value="F:sulfur carrier activity"/>
    <property type="evidence" value="ECO:0007669"/>
    <property type="project" value="UniProtKB-UniRule"/>
</dbReference>
<evidence type="ECO:0000313" key="4">
    <source>
        <dbReference type="EMBL" id="AUD79913.1"/>
    </source>
</evidence>
<comment type="similarity">
    <text evidence="1 3">Belongs to the sulfur carrier protein TusA family.</text>
</comment>
<organism evidence="4 5">
    <name type="scientific">Kangiella profundi</name>
    <dbReference type="NCBI Taxonomy" id="1561924"/>
    <lineage>
        <taxon>Bacteria</taxon>
        <taxon>Pseudomonadati</taxon>
        <taxon>Pseudomonadota</taxon>
        <taxon>Gammaproteobacteria</taxon>
        <taxon>Kangiellales</taxon>
        <taxon>Kangiellaceae</taxon>
        <taxon>Kangiella</taxon>
    </lineage>
</organism>
<dbReference type="GO" id="GO:0005737">
    <property type="term" value="C:cytoplasm"/>
    <property type="evidence" value="ECO:0007669"/>
    <property type="project" value="UniProtKB-SubCell"/>
</dbReference>
<dbReference type="HAMAP" id="MF_00413">
    <property type="entry name" value="Thiourid_synth_A"/>
    <property type="match status" value="1"/>
</dbReference>
<gene>
    <name evidence="3" type="primary">tusA</name>
    <name evidence="4" type="ORF">CW740_11890</name>
</gene>
<dbReference type="AlphaFoldDB" id="A0A2K9AU23"/>
<evidence type="ECO:0000256" key="2">
    <source>
        <dbReference type="ARBA" id="ARBA00022490"/>
    </source>
</evidence>
<evidence type="ECO:0000313" key="5">
    <source>
        <dbReference type="Proteomes" id="UP000232693"/>
    </source>
</evidence>
<dbReference type="PROSITE" id="PS01148">
    <property type="entry name" value="UPF0033"/>
    <property type="match status" value="1"/>
</dbReference>
<dbReference type="GO" id="GO:0002143">
    <property type="term" value="P:tRNA wobble position uridine thiolation"/>
    <property type="evidence" value="ECO:0007669"/>
    <property type="project" value="InterPro"/>
</dbReference>
<protein>
    <recommendedName>
        <fullName evidence="3">Sulfur carrier protein TusA</fullName>
    </recommendedName>
</protein>